<proteinExistence type="predicted"/>
<feature type="compositionally biased region" description="Basic and acidic residues" evidence="1">
    <location>
        <begin position="18"/>
        <end position="34"/>
    </location>
</feature>
<evidence type="ECO:0000256" key="1">
    <source>
        <dbReference type="SAM" id="MobiDB-lite"/>
    </source>
</evidence>
<feature type="compositionally biased region" description="Basic and acidic residues" evidence="1">
    <location>
        <begin position="373"/>
        <end position="390"/>
    </location>
</feature>
<accession>A0ABD2JR32</accession>
<sequence length="402" mass="45942">MGKKKLNKSFNTSKPVQRRWDKREERQTKLERARQAKSAKKTAPPPNPNAETPQQDEAGPSTSAAPTEEAMEPPPPTPGPVPTPDMDEEILEFDDLPPSTSATPIGDLVPLSTTPTAPMDTGETTPPPLANDERSERIEQLEKQLKDRDDTIKFLREQVRNREALITDLRRQLDQQMPFHVFQGLGNALIKELEAGENAEIAQQFFRQIGAKREAFRKRDLTGNSIRKILVHADQMEALFETEWAKTICQTMAHLGKIQIFTKAQPLSPGDLDGLETAVYQFKAFLDEQPMVRTLLSKKTKAHLLLHHFVPFARQHGFLGLLDEQGDEALHSVWRRLEQLWKTMPDSEQMRQQLEHHFVSNWLLDTGRLDELKLREEEQREQAEEDKTNEESDQDADIDIVD</sequence>
<keyword evidence="3" id="KW-1185">Reference proteome</keyword>
<feature type="region of interest" description="Disordered" evidence="1">
    <location>
        <begin position="1"/>
        <end position="135"/>
    </location>
</feature>
<gene>
    <name evidence="2" type="ORF">niasHS_004451</name>
</gene>
<feature type="compositionally biased region" description="Acidic residues" evidence="1">
    <location>
        <begin position="85"/>
        <end position="95"/>
    </location>
</feature>
<dbReference type="Proteomes" id="UP001620645">
    <property type="component" value="Unassembled WGS sequence"/>
</dbReference>
<protein>
    <submittedName>
        <fullName evidence="2">Uncharacterized protein</fullName>
    </submittedName>
</protein>
<feature type="region of interest" description="Disordered" evidence="1">
    <location>
        <begin position="373"/>
        <end position="402"/>
    </location>
</feature>
<reference evidence="2 3" key="1">
    <citation type="submission" date="2024-10" db="EMBL/GenBank/DDBJ databases">
        <authorList>
            <person name="Kim D."/>
        </authorList>
    </citation>
    <scope>NUCLEOTIDE SEQUENCE [LARGE SCALE GENOMIC DNA]</scope>
    <source>
        <strain evidence="2">Taebaek</strain>
    </source>
</reference>
<dbReference type="EMBL" id="JBICCN010000113">
    <property type="protein sequence ID" value="KAL3093062.1"/>
    <property type="molecule type" value="Genomic_DNA"/>
</dbReference>
<feature type="compositionally biased region" description="Pro residues" evidence="1">
    <location>
        <begin position="72"/>
        <end position="83"/>
    </location>
</feature>
<comment type="caution">
    <text evidence="2">The sequence shown here is derived from an EMBL/GenBank/DDBJ whole genome shotgun (WGS) entry which is preliminary data.</text>
</comment>
<feature type="compositionally biased region" description="Acidic residues" evidence="1">
    <location>
        <begin position="391"/>
        <end position="402"/>
    </location>
</feature>
<name>A0ABD2JR32_HETSC</name>
<organism evidence="2 3">
    <name type="scientific">Heterodera schachtii</name>
    <name type="common">Sugarbeet cyst nematode worm</name>
    <name type="synonym">Tylenchus schachtii</name>
    <dbReference type="NCBI Taxonomy" id="97005"/>
    <lineage>
        <taxon>Eukaryota</taxon>
        <taxon>Metazoa</taxon>
        <taxon>Ecdysozoa</taxon>
        <taxon>Nematoda</taxon>
        <taxon>Chromadorea</taxon>
        <taxon>Rhabditida</taxon>
        <taxon>Tylenchina</taxon>
        <taxon>Tylenchomorpha</taxon>
        <taxon>Tylenchoidea</taxon>
        <taxon>Heteroderidae</taxon>
        <taxon>Heteroderinae</taxon>
        <taxon>Heterodera</taxon>
    </lineage>
</organism>
<evidence type="ECO:0000313" key="2">
    <source>
        <dbReference type="EMBL" id="KAL3093062.1"/>
    </source>
</evidence>
<evidence type="ECO:0000313" key="3">
    <source>
        <dbReference type="Proteomes" id="UP001620645"/>
    </source>
</evidence>
<dbReference type="AlphaFoldDB" id="A0ABD2JR32"/>